<feature type="region of interest" description="Disordered" evidence="12">
    <location>
        <begin position="434"/>
        <end position="475"/>
    </location>
</feature>
<dbReference type="SUPFAM" id="SSF52058">
    <property type="entry name" value="L domain-like"/>
    <property type="match status" value="1"/>
</dbReference>
<dbReference type="InterPro" id="IPR021720">
    <property type="entry name" value="Malectin_dom"/>
</dbReference>
<evidence type="ECO:0000256" key="10">
    <source>
        <dbReference type="ARBA" id="ARBA00047899"/>
    </source>
</evidence>
<comment type="catalytic activity">
    <reaction evidence="10">
        <text>L-threonyl-[protein] + ATP = O-phospho-L-threonyl-[protein] + ADP + H(+)</text>
        <dbReference type="Rhea" id="RHEA:46608"/>
        <dbReference type="Rhea" id="RHEA-COMP:11060"/>
        <dbReference type="Rhea" id="RHEA-COMP:11605"/>
        <dbReference type="ChEBI" id="CHEBI:15378"/>
        <dbReference type="ChEBI" id="CHEBI:30013"/>
        <dbReference type="ChEBI" id="CHEBI:30616"/>
        <dbReference type="ChEBI" id="CHEBI:61977"/>
        <dbReference type="ChEBI" id="CHEBI:456216"/>
        <dbReference type="EC" id="2.7.11.1"/>
    </reaction>
</comment>
<dbReference type="EMBL" id="BJWL01000006">
    <property type="protein sequence ID" value="GFY88663.1"/>
    <property type="molecule type" value="Genomic_DNA"/>
</dbReference>
<dbReference type="PANTHER" id="PTHR48006:SF72">
    <property type="entry name" value="LRR RECEPTOR-LIKE SERINE_THREONINE-PROTEIN KINASE RFK1-RELATED"/>
    <property type="match status" value="1"/>
</dbReference>
<evidence type="ECO:0000256" key="3">
    <source>
        <dbReference type="ARBA" id="ARBA00022553"/>
    </source>
</evidence>
<proteinExistence type="predicted"/>
<evidence type="ECO:0000256" key="4">
    <source>
        <dbReference type="ARBA" id="ARBA00022679"/>
    </source>
</evidence>
<dbReference type="GO" id="GO:0005524">
    <property type="term" value="F:ATP binding"/>
    <property type="evidence" value="ECO:0007669"/>
    <property type="project" value="UniProtKB-KW"/>
</dbReference>
<accession>A0A7J0EQF6</accession>
<dbReference type="AlphaFoldDB" id="A0A7J0EQF6"/>
<feature type="chain" id="PRO_5029679665" description="non-specific serine/threonine protein kinase" evidence="13">
    <location>
        <begin position="25"/>
        <end position="475"/>
    </location>
</feature>
<organism evidence="15 16">
    <name type="scientific">Actinidia rufa</name>
    <dbReference type="NCBI Taxonomy" id="165716"/>
    <lineage>
        <taxon>Eukaryota</taxon>
        <taxon>Viridiplantae</taxon>
        <taxon>Streptophyta</taxon>
        <taxon>Embryophyta</taxon>
        <taxon>Tracheophyta</taxon>
        <taxon>Spermatophyta</taxon>
        <taxon>Magnoliopsida</taxon>
        <taxon>eudicotyledons</taxon>
        <taxon>Gunneridae</taxon>
        <taxon>Pentapetalae</taxon>
        <taxon>asterids</taxon>
        <taxon>Ericales</taxon>
        <taxon>Actinidiaceae</taxon>
        <taxon>Actinidia</taxon>
    </lineage>
</organism>
<keyword evidence="16" id="KW-1185">Reference proteome</keyword>
<evidence type="ECO:0000256" key="9">
    <source>
        <dbReference type="ARBA" id="ARBA00023180"/>
    </source>
</evidence>
<evidence type="ECO:0000256" key="1">
    <source>
        <dbReference type="ARBA" id="ARBA00004479"/>
    </source>
</evidence>
<evidence type="ECO:0000256" key="12">
    <source>
        <dbReference type="SAM" id="MobiDB-lite"/>
    </source>
</evidence>
<evidence type="ECO:0000256" key="8">
    <source>
        <dbReference type="ARBA" id="ARBA00023170"/>
    </source>
</evidence>
<name>A0A7J0EQF6_9ERIC</name>
<reference evidence="15 16" key="1">
    <citation type="submission" date="2019-07" db="EMBL/GenBank/DDBJ databases">
        <title>De Novo Assembly of kiwifruit Actinidia rufa.</title>
        <authorList>
            <person name="Sugita-Konishi S."/>
            <person name="Sato K."/>
            <person name="Mori E."/>
            <person name="Abe Y."/>
            <person name="Kisaki G."/>
            <person name="Hamano K."/>
            <person name="Suezawa K."/>
            <person name="Otani M."/>
            <person name="Fukuda T."/>
            <person name="Manabe T."/>
            <person name="Gomi K."/>
            <person name="Tabuchi M."/>
            <person name="Akimitsu K."/>
            <person name="Kataoka I."/>
        </authorList>
    </citation>
    <scope>NUCLEOTIDE SEQUENCE [LARGE SCALE GENOMIC DNA]</scope>
    <source>
        <strain evidence="16">cv. Fuchu</strain>
    </source>
</reference>
<dbReference type="PANTHER" id="PTHR48006">
    <property type="entry name" value="LEUCINE-RICH REPEAT-CONTAINING PROTEIN DDB_G0281931-RELATED"/>
    <property type="match status" value="1"/>
</dbReference>
<dbReference type="FunFam" id="2.60.120.430:FF:000004">
    <property type="entry name" value="Putative leucine-rich repeat receptor-like serine/threonine-protein kinase"/>
    <property type="match status" value="1"/>
</dbReference>
<evidence type="ECO:0000256" key="5">
    <source>
        <dbReference type="ARBA" id="ARBA00022729"/>
    </source>
</evidence>
<keyword evidence="15" id="KW-0418">Kinase</keyword>
<comment type="caution">
    <text evidence="15">The sequence shown here is derived from an EMBL/GenBank/DDBJ whole genome shotgun (WGS) entry which is preliminary data.</text>
</comment>
<keyword evidence="6" id="KW-0547">Nucleotide-binding</keyword>
<evidence type="ECO:0000256" key="6">
    <source>
        <dbReference type="ARBA" id="ARBA00022741"/>
    </source>
</evidence>
<evidence type="ECO:0000313" key="16">
    <source>
        <dbReference type="Proteomes" id="UP000585474"/>
    </source>
</evidence>
<dbReference type="OrthoDB" id="1938112at2759"/>
<dbReference type="Pfam" id="PF11721">
    <property type="entry name" value="Malectin"/>
    <property type="match status" value="1"/>
</dbReference>
<dbReference type="InterPro" id="IPR051824">
    <property type="entry name" value="LRR_Rcpt-Like_S/T_Kinase"/>
</dbReference>
<evidence type="ECO:0000313" key="15">
    <source>
        <dbReference type="EMBL" id="GFY88663.1"/>
    </source>
</evidence>
<evidence type="ECO:0000256" key="11">
    <source>
        <dbReference type="ARBA" id="ARBA00048679"/>
    </source>
</evidence>
<evidence type="ECO:0000256" key="2">
    <source>
        <dbReference type="ARBA" id="ARBA00012513"/>
    </source>
</evidence>
<keyword evidence="7" id="KW-0067">ATP-binding</keyword>
<gene>
    <name evidence="15" type="ORF">Acr_06g0006030</name>
</gene>
<comment type="catalytic activity">
    <reaction evidence="11">
        <text>L-seryl-[protein] + ATP = O-phospho-L-seryl-[protein] + ADP + H(+)</text>
        <dbReference type="Rhea" id="RHEA:17989"/>
        <dbReference type="Rhea" id="RHEA-COMP:9863"/>
        <dbReference type="Rhea" id="RHEA-COMP:11604"/>
        <dbReference type="ChEBI" id="CHEBI:15378"/>
        <dbReference type="ChEBI" id="CHEBI:29999"/>
        <dbReference type="ChEBI" id="CHEBI:30616"/>
        <dbReference type="ChEBI" id="CHEBI:83421"/>
        <dbReference type="ChEBI" id="CHEBI:456216"/>
        <dbReference type="EC" id="2.7.11.1"/>
    </reaction>
</comment>
<keyword evidence="8 15" id="KW-0675">Receptor</keyword>
<protein>
    <recommendedName>
        <fullName evidence="2">non-specific serine/threonine protein kinase</fullName>
        <ecNumber evidence="2">2.7.11.1</ecNumber>
    </recommendedName>
</protein>
<dbReference type="InterPro" id="IPR032675">
    <property type="entry name" value="LRR_dom_sf"/>
</dbReference>
<dbReference type="GO" id="GO:0016020">
    <property type="term" value="C:membrane"/>
    <property type="evidence" value="ECO:0007669"/>
    <property type="project" value="UniProtKB-SubCell"/>
</dbReference>
<keyword evidence="9" id="KW-0325">Glycoprotein</keyword>
<dbReference type="EC" id="2.7.11.1" evidence="2"/>
<evidence type="ECO:0000256" key="13">
    <source>
        <dbReference type="SAM" id="SignalP"/>
    </source>
</evidence>
<keyword evidence="3" id="KW-0597">Phosphoprotein</keyword>
<feature type="domain" description="Malectin" evidence="14">
    <location>
        <begin position="201"/>
        <end position="387"/>
    </location>
</feature>
<keyword evidence="4" id="KW-0808">Transferase</keyword>
<keyword evidence="5 13" id="KW-0732">Signal</keyword>
<feature type="compositionally biased region" description="Polar residues" evidence="12">
    <location>
        <begin position="438"/>
        <end position="462"/>
    </location>
</feature>
<dbReference type="Proteomes" id="UP000585474">
    <property type="component" value="Unassembled WGS sequence"/>
</dbReference>
<feature type="signal peptide" evidence="13">
    <location>
        <begin position="1"/>
        <end position="24"/>
    </location>
</feature>
<dbReference type="Gene3D" id="2.60.120.430">
    <property type="entry name" value="Galactose-binding lectin"/>
    <property type="match status" value="1"/>
</dbReference>
<sequence length="475" mass="53003">MLPRNAVFLILGLSFIWSWRFSESKLPPGEVDALRQIATTMGAKYWQFNNDLCQVEKVGITPEDPSGAENSVECDCKIGNGTCTYCHVVTISVMANRLSGEIPNELGNFSSLTYLRISDINGTAQEFPKLSNTTGLIRLFLSGNMLSGNVPDSLLKDGLSVDLSYNNFTWQGPDQPTCRENIKRILPCMKDINCPKYGCSLHVNSGGNDLTLKENNTEVVYEGDANVEGGTAKYFRKINSYWGFSSTGDFMDDNDFQNARFIKNVPSTNISELYRTARLSPISLTYFRYCLENGDYTVNLHFAEIYFTNDNTYSSLGRRIFDIYVQGELVRKDFNIEDEAGGAQKQVMQPFNASVTDSILEIRFHWAGKGTTRIPNRGVYGPLISAISVNPNFKTCSNGKKKKATAYVAAVVVANPNLIPEDLRFKAMRDLNREKQSRNFSGSQTKSSMTNPTDISSSSTSVEDLYKVNMDSQSY</sequence>
<dbReference type="Gene3D" id="3.80.10.10">
    <property type="entry name" value="Ribonuclease Inhibitor"/>
    <property type="match status" value="1"/>
</dbReference>
<evidence type="ECO:0000256" key="7">
    <source>
        <dbReference type="ARBA" id="ARBA00022840"/>
    </source>
</evidence>
<comment type="subcellular location">
    <subcellularLocation>
        <location evidence="1">Membrane</location>
        <topology evidence="1">Single-pass type I membrane protein</topology>
    </subcellularLocation>
</comment>
<dbReference type="GO" id="GO:0004674">
    <property type="term" value="F:protein serine/threonine kinase activity"/>
    <property type="evidence" value="ECO:0007669"/>
    <property type="project" value="UniProtKB-EC"/>
</dbReference>
<evidence type="ECO:0000259" key="14">
    <source>
        <dbReference type="Pfam" id="PF11721"/>
    </source>
</evidence>